<keyword evidence="3" id="KW-0274">FAD</keyword>
<proteinExistence type="predicted"/>
<dbReference type="Pfam" id="PF07992">
    <property type="entry name" value="Pyr_redox_2"/>
    <property type="match status" value="1"/>
</dbReference>
<dbReference type="Gene3D" id="3.50.50.60">
    <property type="entry name" value="FAD/NAD(P)-binding domain"/>
    <property type="match status" value="2"/>
</dbReference>
<dbReference type="GO" id="GO:0005737">
    <property type="term" value="C:cytoplasm"/>
    <property type="evidence" value="ECO:0007669"/>
    <property type="project" value="TreeGrafter"/>
</dbReference>
<name>A0A7V5U1G9_9PROT</name>
<dbReference type="GO" id="GO:0016651">
    <property type="term" value="F:oxidoreductase activity, acting on NAD(P)H"/>
    <property type="evidence" value="ECO:0007669"/>
    <property type="project" value="TreeGrafter"/>
</dbReference>
<sequence>MSKTCIIVGASHAGSQAAISLRQSGWSGAIVLIGAEAVPPYHRPPLSKDFLKGGKEIDEILLRPVSTYESADIDLIPGERVARLDRGDRLIFLKSGATLQYAKLILATGAYPRELPIPGGDIPGVMYLRTAADVLAIKDKVRPGGRAVIIGGGYIGLETAASLRAQDMDVTVLEMEDRILQRVTAPVMSDFYRRIHTEEGVRILENCAATHILGGKTGMTIVTNTEETLDADLLIVGIGVIPDTAIARQAGLEVGNGIVVNEFCQTSDPDIYAIGDVAWHHNPLYDIDLRLESVPNATDQAKTAAAHICGRGKPYAALPWFWSDQYDLKLQIAGLSSGYDAIVLRGTPDKGRSFATFYFRGETLIAVDAVNRPQEYMIGKRLIPLALKGKTIDKTALADEDIPLKDLLK</sequence>
<dbReference type="SUPFAM" id="SSF55424">
    <property type="entry name" value="FAD/NAD-linked reductases, dimerisation (C-terminal) domain"/>
    <property type="match status" value="1"/>
</dbReference>
<comment type="cofactor">
    <cofactor evidence="1">
        <name>FAD</name>
        <dbReference type="ChEBI" id="CHEBI:57692"/>
    </cofactor>
</comment>
<dbReference type="Gene3D" id="3.30.390.30">
    <property type="match status" value="1"/>
</dbReference>
<evidence type="ECO:0000256" key="2">
    <source>
        <dbReference type="ARBA" id="ARBA00022630"/>
    </source>
</evidence>
<dbReference type="InterPro" id="IPR050446">
    <property type="entry name" value="FAD-oxidoreductase/Apoptosis"/>
</dbReference>
<dbReference type="Proteomes" id="UP000885806">
    <property type="component" value="Unassembled WGS sequence"/>
</dbReference>
<evidence type="ECO:0000259" key="6">
    <source>
        <dbReference type="Pfam" id="PF14759"/>
    </source>
</evidence>
<dbReference type="InterPro" id="IPR028202">
    <property type="entry name" value="Reductase_C"/>
</dbReference>
<comment type="caution">
    <text evidence="7">The sequence shown here is derived from an EMBL/GenBank/DDBJ whole genome shotgun (WGS) entry which is preliminary data.</text>
</comment>
<organism evidence="7">
    <name type="scientific">Hellea balneolensis</name>
    <dbReference type="NCBI Taxonomy" id="287478"/>
    <lineage>
        <taxon>Bacteria</taxon>
        <taxon>Pseudomonadati</taxon>
        <taxon>Pseudomonadota</taxon>
        <taxon>Alphaproteobacteria</taxon>
        <taxon>Maricaulales</taxon>
        <taxon>Robiginitomaculaceae</taxon>
        <taxon>Hellea</taxon>
    </lineage>
</organism>
<reference evidence="7" key="1">
    <citation type="journal article" date="2020" name="mSystems">
        <title>Genome- and Community-Level Interaction Insights into Carbon Utilization and Element Cycling Functions of Hydrothermarchaeota in Hydrothermal Sediment.</title>
        <authorList>
            <person name="Zhou Z."/>
            <person name="Liu Y."/>
            <person name="Xu W."/>
            <person name="Pan J."/>
            <person name="Luo Z.H."/>
            <person name="Li M."/>
        </authorList>
    </citation>
    <scope>NUCLEOTIDE SEQUENCE [LARGE SCALE GENOMIC DNA]</scope>
    <source>
        <strain evidence="7">HyVt-538</strain>
    </source>
</reference>
<evidence type="ECO:0000256" key="3">
    <source>
        <dbReference type="ARBA" id="ARBA00022827"/>
    </source>
</evidence>
<evidence type="ECO:0000259" key="5">
    <source>
        <dbReference type="Pfam" id="PF07992"/>
    </source>
</evidence>
<gene>
    <name evidence="7" type="ORF">ENK01_04460</name>
</gene>
<dbReference type="PRINTS" id="PR00368">
    <property type="entry name" value="FADPNR"/>
</dbReference>
<keyword evidence="2" id="KW-0285">Flavoprotein</keyword>
<dbReference type="PANTHER" id="PTHR43557:SF2">
    <property type="entry name" value="RIESKE DOMAIN-CONTAINING PROTEIN-RELATED"/>
    <property type="match status" value="1"/>
</dbReference>
<dbReference type="AlphaFoldDB" id="A0A7V5U1G9"/>
<evidence type="ECO:0000313" key="7">
    <source>
        <dbReference type="EMBL" id="HHI89188.1"/>
    </source>
</evidence>
<dbReference type="PRINTS" id="PR00411">
    <property type="entry name" value="PNDRDTASEI"/>
</dbReference>
<protein>
    <submittedName>
        <fullName evidence="7">Pyridine nucleotide-disulfide oxidoreductase</fullName>
    </submittedName>
</protein>
<dbReference type="InterPro" id="IPR036188">
    <property type="entry name" value="FAD/NAD-bd_sf"/>
</dbReference>
<evidence type="ECO:0000256" key="4">
    <source>
        <dbReference type="ARBA" id="ARBA00023002"/>
    </source>
</evidence>
<dbReference type="InterPro" id="IPR016156">
    <property type="entry name" value="FAD/NAD-linked_Rdtase_dimer_sf"/>
</dbReference>
<dbReference type="SUPFAM" id="SSF51905">
    <property type="entry name" value="FAD/NAD(P)-binding domain"/>
    <property type="match status" value="1"/>
</dbReference>
<dbReference type="Pfam" id="PF14759">
    <property type="entry name" value="Reductase_C"/>
    <property type="match status" value="1"/>
</dbReference>
<accession>A0A7V5U1G9</accession>
<dbReference type="PANTHER" id="PTHR43557">
    <property type="entry name" value="APOPTOSIS-INDUCING FACTOR 1"/>
    <property type="match status" value="1"/>
</dbReference>
<dbReference type="EMBL" id="DROP01000297">
    <property type="protein sequence ID" value="HHI89188.1"/>
    <property type="molecule type" value="Genomic_DNA"/>
</dbReference>
<evidence type="ECO:0000256" key="1">
    <source>
        <dbReference type="ARBA" id="ARBA00001974"/>
    </source>
</evidence>
<keyword evidence="4" id="KW-0560">Oxidoreductase</keyword>
<dbReference type="InterPro" id="IPR023753">
    <property type="entry name" value="FAD/NAD-binding_dom"/>
</dbReference>
<feature type="domain" description="FAD/NAD(P)-binding" evidence="5">
    <location>
        <begin position="4"/>
        <end position="301"/>
    </location>
</feature>
<feature type="domain" description="Reductase C-terminal" evidence="6">
    <location>
        <begin position="320"/>
        <end position="408"/>
    </location>
</feature>